<feature type="region of interest" description="Disordered" evidence="9">
    <location>
        <begin position="1"/>
        <end position="27"/>
    </location>
</feature>
<evidence type="ECO:0000256" key="7">
    <source>
        <dbReference type="PROSITE-ProRule" id="PRU00108"/>
    </source>
</evidence>
<evidence type="ECO:0000256" key="5">
    <source>
        <dbReference type="ARBA" id="ARBA00023155"/>
    </source>
</evidence>
<dbReference type="PANTHER" id="PTHR46123">
    <property type="entry name" value="MIX-TYPE HOMEOBOX GENE 1-RELATED"/>
    <property type="match status" value="1"/>
</dbReference>
<dbReference type="Ensembl" id="ENSACIT00000020426.1">
    <property type="protein sequence ID" value="ENSACIP00000019897.1"/>
    <property type="gene ID" value="ENSACIG00000015464.1"/>
</dbReference>
<feature type="domain" description="Homeobox" evidence="10">
    <location>
        <begin position="18"/>
        <end position="78"/>
    </location>
</feature>
<reference evidence="11" key="1">
    <citation type="submission" date="2025-08" db="UniProtKB">
        <authorList>
            <consortium name="Ensembl"/>
        </authorList>
    </citation>
    <scope>IDENTIFICATION</scope>
</reference>
<dbReference type="Gene3D" id="1.10.10.60">
    <property type="entry name" value="Homeodomain-like"/>
    <property type="match status" value="1"/>
</dbReference>
<evidence type="ECO:0000256" key="2">
    <source>
        <dbReference type="ARBA" id="ARBA00005733"/>
    </source>
</evidence>
<dbReference type="InterPro" id="IPR001356">
    <property type="entry name" value="HD"/>
</dbReference>
<evidence type="ECO:0000256" key="1">
    <source>
        <dbReference type="ARBA" id="ARBA00004123"/>
    </source>
</evidence>
<evidence type="ECO:0000256" key="9">
    <source>
        <dbReference type="SAM" id="MobiDB-lite"/>
    </source>
</evidence>
<organism evidence="11 12">
    <name type="scientific">Amphilophus citrinellus</name>
    <name type="common">Midas cichlid</name>
    <name type="synonym">Cichlasoma citrinellum</name>
    <dbReference type="NCBI Taxonomy" id="61819"/>
    <lineage>
        <taxon>Eukaryota</taxon>
        <taxon>Metazoa</taxon>
        <taxon>Chordata</taxon>
        <taxon>Craniata</taxon>
        <taxon>Vertebrata</taxon>
        <taxon>Euteleostomi</taxon>
        <taxon>Actinopterygii</taxon>
        <taxon>Neopterygii</taxon>
        <taxon>Teleostei</taxon>
        <taxon>Neoteleostei</taxon>
        <taxon>Acanthomorphata</taxon>
        <taxon>Ovalentaria</taxon>
        <taxon>Cichlomorphae</taxon>
        <taxon>Cichliformes</taxon>
        <taxon>Cichlidae</taxon>
        <taxon>New World cichlids</taxon>
        <taxon>Cichlasomatinae</taxon>
        <taxon>Heroini</taxon>
        <taxon>Amphilophus</taxon>
    </lineage>
</organism>
<dbReference type="GO" id="GO:0000977">
    <property type="term" value="F:RNA polymerase II transcription regulatory region sequence-specific DNA binding"/>
    <property type="evidence" value="ECO:0007669"/>
    <property type="project" value="TreeGrafter"/>
</dbReference>
<dbReference type="OMA" id="IIWELNE"/>
<comment type="similarity">
    <text evidence="2">Belongs to the paired homeobox family.</text>
</comment>
<evidence type="ECO:0000256" key="3">
    <source>
        <dbReference type="ARBA" id="ARBA00022473"/>
    </source>
</evidence>
<dbReference type="Pfam" id="PF00046">
    <property type="entry name" value="Homeodomain"/>
    <property type="match status" value="1"/>
</dbReference>
<keyword evidence="4 7" id="KW-0238">DNA-binding</keyword>
<protein>
    <recommendedName>
        <fullName evidence="10">Homeobox domain-containing protein</fullName>
    </recommendedName>
</protein>
<name>A0A3Q0SAL2_AMPCI</name>
<evidence type="ECO:0000313" key="11">
    <source>
        <dbReference type="Ensembl" id="ENSACIP00000019897.1"/>
    </source>
</evidence>
<accession>A0A3Q0SAL2</accession>
<evidence type="ECO:0000259" key="10">
    <source>
        <dbReference type="PROSITE" id="PS50071"/>
    </source>
</evidence>
<proteinExistence type="inferred from homology"/>
<dbReference type="AlphaFoldDB" id="A0A3Q0SAL2"/>
<sequence length="294" mass="32331">MWNDDAAPVAPSNGSNRTASRRKRTSFSKAQVALLRATFETDPYPGISIRDSLSQATGLPESRIQVWFQNRRARTLKRKEPTQEEPNDQDQNALPAAPGPVPSQACAPQVKRVIKNNYYRQIPPAFHPSGGYGQYGFMNGVQQGVPLDSNPGPSMMEYLPQPASQSSMAAPMWCQLPMEMGSCNPSYNQAASMYPTSDIHDLLQIIKADNPDSGFFNNSRDNAPPDCVQVPNSQPECSGSIAAHEEGVEAEHPPLIQYSPLPVLSLQDVLNELNEEWLGGNEDAEEEPLFFLDS</sequence>
<dbReference type="InterPro" id="IPR009057">
    <property type="entry name" value="Homeodomain-like_sf"/>
</dbReference>
<dbReference type="CDD" id="cd00086">
    <property type="entry name" value="homeodomain"/>
    <property type="match status" value="1"/>
</dbReference>
<keyword evidence="12" id="KW-1185">Reference proteome</keyword>
<dbReference type="SMART" id="SM00389">
    <property type="entry name" value="HOX"/>
    <property type="match status" value="1"/>
</dbReference>
<feature type="DNA-binding region" description="Homeobox" evidence="7">
    <location>
        <begin position="20"/>
        <end position="79"/>
    </location>
</feature>
<keyword evidence="3" id="KW-0217">Developmental protein</keyword>
<dbReference type="PANTHER" id="PTHR46123:SF4">
    <property type="entry name" value="MIX-TYPE HOMEOBOX GENE 1-RELATED"/>
    <property type="match status" value="1"/>
</dbReference>
<dbReference type="Proteomes" id="UP000261340">
    <property type="component" value="Unplaced"/>
</dbReference>
<evidence type="ECO:0000313" key="12">
    <source>
        <dbReference type="Proteomes" id="UP000261340"/>
    </source>
</evidence>
<dbReference type="InterPro" id="IPR051306">
    <property type="entry name" value="Homeobox_regulator"/>
</dbReference>
<comment type="subcellular location">
    <subcellularLocation>
        <location evidence="1 7 8">Nucleus</location>
    </subcellularLocation>
</comment>
<dbReference type="STRING" id="61819.ENSACIP00000019897"/>
<keyword evidence="6 7" id="KW-0539">Nucleus</keyword>
<dbReference type="PROSITE" id="PS50071">
    <property type="entry name" value="HOMEOBOX_2"/>
    <property type="match status" value="1"/>
</dbReference>
<evidence type="ECO:0000256" key="6">
    <source>
        <dbReference type="ARBA" id="ARBA00023242"/>
    </source>
</evidence>
<evidence type="ECO:0000256" key="4">
    <source>
        <dbReference type="ARBA" id="ARBA00023125"/>
    </source>
</evidence>
<dbReference type="SUPFAM" id="SSF46689">
    <property type="entry name" value="Homeodomain-like"/>
    <property type="match status" value="1"/>
</dbReference>
<feature type="region of interest" description="Disordered" evidence="9">
    <location>
        <begin position="75"/>
        <end position="105"/>
    </location>
</feature>
<evidence type="ECO:0000256" key="8">
    <source>
        <dbReference type="RuleBase" id="RU000682"/>
    </source>
</evidence>
<dbReference type="GO" id="GO:0000981">
    <property type="term" value="F:DNA-binding transcription factor activity, RNA polymerase II-specific"/>
    <property type="evidence" value="ECO:0007669"/>
    <property type="project" value="TreeGrafter"/>
</dbReference>
<keyword evidence="5 7" id="KW-0371">Homeobox</keyword>
<dbReference type="GeneTree" id="ENSGT00940000154537"/>
<dbReference type="GO" id="GO:0005634">
    <property type="term" value="C:nucleus"/>
    <property type="evidence" value="ECO:0007669"/>
    <property type="project" value="UniProtKB-SubCell"/>
</dbReference>
<reference evidence="11" key="2">
    <citation type="submission" date="2025-09" db="UniProtKB">
        <authorList>
            <consortium name="Ensembl"/>
        </authorList>
    </citation>
    <scope>IDENTIFICATION</scope>
</reference>
<dbReference type="FunFam" id="1.10.10.60:FF:000312">
    <property type="entry name" value="Mix-type homeobox gene 1"/>
    <property type="match status" value="1"/>
</dbReference>